<dbReference type="RefSeq" id="XP_031863323.2">
    <property type="nucleotide sequence ID" value="XM_032002386.2"/>
</dbReference>
<keyword evidence="4" id="KW-1185">Reference proteome</keyword>
<keyword evidence="2" id="KW-0472">Membrane</keyword>
<dbReference type="GeneID" id="43586499"/>
<accession>A0AAJ8MTS0</accession>
<proteinExistence type="predicted"/>
<name>A0AAJ8MTS0_9TREE</name>
<dbReference type="EMBL" id="CP144053">
    <property type="protein sequence ID" value="WWD17240.1"/>
    <property type="molecule type" value="Genomic_DNA"/>
</dbReference>
<evidence type="ECO:0000256" key="1">
    <source>
        <dbReference type="SAM" id="MobiDB-lite"/>
    </source>
</evidence>
<evidence type="ECO:0000256" key="2">
    <source>
        <dbReference type="SAM" id="Phobius"/>
    </source>
</evidence>
<dbReference type="KEGG" id="ksn:43586499"/>
<feature type="region of interest" description="Disordered" evidence="1">
    <location>
        <begin position="1"/>
        <end position="21"/>
    </location>
</feature>
<feature type="transmembrane region" description="Helical" evidence="2">
    <location>
        <begin position="100"/>
        <end position="120"/>
    </location>
</feature>
<feature type="transmembrane region" description="Helical" evidence="2">
    <location>
        <begin position="40"/>
        <end position="61"/>
    </location>
</feature>
<dbReference type="Proteomes" id="UP000322225">
    <property type="component" value="Chromosome 3"/>
</dbReference>
<keyword evidence="2" id="KW-1133">Transmembrane helix</keyword>
<gene>
    <name evidence="3" type="ORF">CI109_101678</name>
</gene>
<evidence type="ECO:0000313" key="4">
    <source>
        <dbReference type="Proteomes" id="UP000322225"/>
    </source>
</evidence>
<dbReference type="AlphaFoldDB" id="A0AAJ8MTS0"/>
<evidence type="ECO:0000313" key="3">
    <source>
        <dbReference type="EMBL" id="WWD17240.1"/>
    </source>
</evidence>
<keyword evidence="2" id="KW-0812">Transmembrane</keyword>
<reference evidence="3" key="2">
    <citation type="submission" date="2024-01" db="EMBL/GenBank/DDBJ databases">
        <title>Comparative genomics of Cryptococcus and Kwoniella reveals pathogenesis evolution and contrasting modes of karyotype evolution via chromosome fusion or intercentromeric recombination.</title>
        <authorList>
            <person name="Coelho M.A."/>
            <person name="David-Palma M."/>
            <person name="Shea T."/>
            <person name="Bowers K."/>
            <person name="McGinley-Smith S."/>
            <person name="Mohammad A.W."/>
            <person name="Gnirke A."/>
            <person name="Yurkov A.M."/>
            <person name="Nowrousian M."/>
            <person name="Sun S."/>
            <person name="Cuomo C.A."/>
            <person name="Heitman J."/>
        </authorList>
    </citation>
    <scope>NUCLEOTIDE SEQUENCE</scope>
    <source>
        <strain evidence="3">CBS 12478</strain>
    </source>
</reference>
<sequence length="187" mass="20798">MSTATPFKEPEQREGTSTGHKVVKARRVCQTWIRPTTPTFTMVVTSLLIPSLSILHLLLLAPFSSVSTLARPISLISRDDESYAQKAEDWCNTNSSGCKGVIAVSALAGVLIIFIVIRYLRRRKKASMEAETTKQLTQNVSDQQEIQRAAQETFFHQQRKIKMEYDLKRDAELMGLSVKPAAGSGTV</sequence>
<organism evidence="3 4">
    <name type="scientific">Kwoniella shandongensis</name>
    <dbReference type="NCBI Taxonomy" id="1734106"/>
    <lineage>
        <taxon>Eukaryota</taxon>
        <taxon>Fungi</taxon>
        <taxon>Dikarya</taxon>
        <taxon>Basidiomycota</taxon>
        <taxon>Agaricomycotina</taxon>
        <taxon>Tremellomycetes</taxon>
        <taxon>Tremellales</taxon>
        <taxon>Cryptococcaceae</taxon>
        <taxon>Kwoniella</taxon>
    </lineage>
</organism>
<reference evidence="3" key="1">
    <citation type="submission" date="2017-08" db="EMBL/GenBank/DDBJ databases">
        <authorList>
            <person name="Cuomo C."/>
            <person name="Billmyre B."/>
            <person name="Heitman J."/>
        </authorList>
    </citation>
    <scope>NUCLEOTIDE SEQUENCE</scope>
    <source>
        <strain evidence="3">CBS 12478</strain>
    </source>
</reference>
<protein>
    <submittedName>
        <fullName evidence="3">Uncharacterized protein</fullName>
    </submittedName>
</protein>